<accession>A0A1D2M113</accession>
<protein>
    <recommendedName>
        <fullName evidence="1">DNA polymerase delta catalytic subunit</fullName>
    </recommendedName>
</protein>
<dbReference type="InterPro" id="IPR036397">
    <property type="entry name" value="RNaseH_sf"/>
</dbReference>
<reference evidence="3 4" key="1">
    <citation type="journal article" date="2016" name="Genome Biol. Evol.">
        <title>Gene Family Evolution Reflects Adaptation to Soil Environmental Stressors in the Genome of the Collembolan Orchesella cincta.</title>
        <authorList>
            <person name="Faddeeva-Vakhrusheva A."/>
            <person name="Derks M.F."/>
            <person name="Anvar S.Y."/>
            <person name="Agamennone V."/>
            <person name="Suring W."/>
            <person name="Smit S."/>
            <person name="van Straalen N.M."/>
            <person name="Roelofs D."/>
        </authorList>
    </citation>
    <scope>NUCLEOTIDE SEQUENCE [LARGE SCALE GENOMIC DNA]</scope>
    <source>
        <tissue evidence="3">Mixed pool</tissue>
    </source>
</reference>
<dbReference type="Pfam" id="PF03104">
    <property type="entry name" value="DNA_pol_B_exo1"/>
    <property type="match status" value="1"/>
</dbReference>
<dbReference type="GO" id="GO:0008296">
    <property type="term" value="F:3'-5'-DNA exonuclease activity"/>
    <property type="evidence" value="ECO:0007669"/>
    <property type="project" value="TreeGrafter"/>
</dbReference>
<dbReference type="EMBL" id="LJIJ01007801">
    <property type="protein sequence ID" value="ODM86655.1"/>
    <property type="molecule type" value="Genomic_DNA"/>
</dbReference>
<dbReference type="InterPro" id="IPR012337">
    <property type="entry name" value="RNaseH-like_sf"/>
</dbReference>
<name>A0A1D2M113_ORCCI</name>
<dbReference type="AlphaFoldDB" id="A0A1D2M113"/>
<evidence type="ECO:0000259" key="2">
    <source>
        <dbReference type="Pfam" id="PF03104"/>
    </source>
</evidence>
<dbReference type="OrthoDB" id="2414538at2759"/>
<dbReference type="Gene3D" id="3.30.420.10">
    <property type="entry name" value="Ribonuclease H-like superfamily/Ribonuclease H"/>
    <property type="match status" value="1"/>
</dbReference>
<dbReference type="GO" id="GO:0003887">
    <property type="term" value="F:DNA-directed DNA polymerase activity"/>
    <property type="evidence" value="ECO:0007669"/>
    <property type="project" value="TreeGrafter"/>
</dbReference>
<dbReference type="PANTHER" id="PTHR10322:SF23">
    <property type="entry name" value="DNA POLYMERASE DELTA CATALYTIC SUBUNIT"/>
    <property type="match status" value="1"/>
</dbReference>
<evidence type="ECO:0000313" key="4">
    <source>
        <dbReference type="Proteomes" id="UP000094527"/>
    </source>
</evidence>
<dbReference type="InterPro" id="IPR050240">
    <property type="entry name" value="DNA_pol_type-B"/>
</dbReference>
<feature type="non-terminal residue" evidence="3">
    <location>
        <position position="1"/>
    </location>
</feature>
<dbReference type="STRING" id="48709.A0A1D2M113"/>
<proteinExistence type="predicted"/>
<dbReference type="GO" id="GO:0006297">
    <property type="term" value="P:nucleotide-excision repair, DNA gap filling"/>
    <property type="evidence" value="ECO:0007669"/>
    <property type="project" value="TreeGrafter"/>
</dbReference>
<sequence>VSFRDFMIQMDPDIITGYNIKNFDLPYLIGRAEKYYHTFEDSKRFAFMGRLKKIKTTIRPIINQHKQMNRLDKQIVNIQGRIVMDMFPLYVIHDVTRTGVKPLALKSVAKRHLKAGEEKDDVKWTEINTLQNGDSKTRKRLAKYCVQDSFLPIKLMQVQMPDRASAKMDFLQYYFEKSRLGGTILRYLVNKSRDYDKYFKQVRVQRNDGRVKYHPDSPEFKKLQESGKPTNKVKTICKLKNCNRTLFTDD</sequence>
<dbReference type="GO" id="GO:0043625">
    <property type="term" value="C:delta DNA polymerase complex"/>
    <property type="evidence" value="ECO:0007669"/>
    <property type="project" value="TreeGrafter"/>
</dbReference>
<dbReference type="Proteomes" id="UP000094527">
    <property type="component" value="Unassembled WGS sequence"/>
</dbReference>
<keyword evidence="4" id="KW-1185">Reference proteome</keyword>
<dbReference type="GO" id="GO:0006287">
    <property type="term" value="P:base-excision repair, gap-filling"/>
    <property type="evidence" value="ECO:0007669"/>
    <property type="project" value="TreeGrafter"/>
</dbReference>
<dbReference type="PANTHER" id="PTHR10322">
    <property type="entry name" value="DNA POLYMERASE CATALYTIC SUBUNIT"/>
    <property type="match status" value="1"/>
</dbReference>
<dbReference type="GO" id="GO:0045004">
    <property type="term" value="P:DNA replication proofreading"/>
    <property type="evidence" value="ECO:0007669"/>
    <property type="project" value="TreeGrafter"/>
</dbReference>
<dbReference type="GO" id="GO:0003676">
    <property type="term" value="F:nucleic acid binding"/>
    <property type="evidence" value="ECO:0007669"/>
    <property type="project" value="InterPro"/>
</dbReference>
<dbReference type="InterPro" id="IPR006133">
    <property type="entry name" value="DNA-dir_DNA_pol_B_exonuc"/>
</dbReference>
<evidence type="ECO:0000256" key="1">
    <source>
        <dbReference type="ARBA" id="ARBA00024411"/>
    </source>
</evidence>
<gene>
    <name evidence="3" type="ORF">Ocin01_20027</name>
</gene>
<evidence type="ECO:0000313" key="3">
    <source>
        <dbReference type="EMBL" id="ODM86655.1"/>
    </source>
</evidence>
<organism evidence="3 4">
    <name type="scientific">Orchesella cincta</name>
    <name type="common">Springtail</name>
    <name type="synonym">Podura cincta</name>
    <dbReference type="NCBI Taxonomy" id="48709"/>
    <lineage>
        <taxon>Eukaryota</taxon>
        <taxon>Metazoa</taxon>
        <taxon>Ecdysozoa</taxon>
        <taxon>Arthropoda</taxon>
        <taxon>Hexapoda</taxon>
        <taxon>Collembola</taxon>
        <taxon>Entomobryomorpha</taxon>
        <taxon>Entomobryoidea</taxon>
        <taxon>Orchesellidae</taxon>
        <taxon>Orchesellinae</taxon>
        <taxon>Orchesella</taxon>
    </lineage>
</organism>
<dbReference type="SUPFAM" id="SSF53098">
    <property type="entry name" value="Ribonuclease H-like"/>
    <property type="match status" value="1"/>
</dbReference>
<comment type="caution">
    <text evidence="3">The sequence shown here is derived from an EMBL/GenBank/DDBJ whole genome shotgun (WGS) entry which is preliminary data.</text>
</comment>
<feature type="domain" description="DNA-directed DNA polymerase family B exonuclease" evidence="2">
    <location>
        <begin position="3"/>
        <end position="90"/>
    </location>
</feature>